<keyword evidence="5" id="KW-1185">Reference proteome</keyword>
<name>A0A9X3CRP5_9VIBR</name>
<evidence type="ECO:0000313" key="5">
    <source>
        <dbReference type="Proteomes" id="UP001155587"/>
    </source>
</evidence>
<dbReference type="InterPro" id="IPR057666">
    <property type="entry name" value="DrpA_SLOG"/>
</dbReference>
<dbReference type="InterPro" id="IPR003488">
    <property type="entry name" value="DprA"/>
</dbReference>
<dbReference type="NCBIfam" id="TIGR00732">
    <property type="entry name" value="dprA"/>
    <property type="match status" value="1"/>
</dbReference>
<gene>
    <name evidence="4" type="primary">dprA</name>
    <name evidence="4" type="ORF">MD535_19780</name>
</gene>
<dbReference type="InterPro" id="IPR036388">
    <property type="entry name" value="WH-like_DNA-bd_sf"/>
</dbReference>
<dbReference type="PANTHER" id="PTHR43022">
    <property type="entry name" value="PROTEIN SMF"/>
    <property type="match status" value="1"/>
</dbReference>
<evidence type="ECO:0000259" key="2">
    <source>
        <dbReference type="Pfam" id="PF02481"/>
    </source>
</evidence>
<dbReference type="InterPro" id="IPR041614">
    <property type="entry name" value="DprA_WH"/>
</dbReference>
<dbReference type="Proteomes" id="UP001155587">
    <property type="component" value="Unassembled WGS sequence"/>
</dbReference>
<dbReference type="EMBL" id="JAKRRY010000034">
    <property type="protein sequence ID" value="MCW8348228.1"/>
    <property type="molecule type" value="Genomic_DNA"/>
</dbReference>
<protein>
    <submittedName>
        <fullName evidence="4">DNA-processing protein DprA</fullName>
    </submittedName>
</protein>
<evidence type="ECO:0000313" key="4">
    <source>
        <dbReference type="EMBL" id="MCW8348228.1"/>
    </source>
</evidence>
<dbReference type="Pfam" id="PF17782">
    <property type="entry name" value="WHD_DprA"/>
    <property type="match status" value="1"/>
</dbReference>
<dbReference type="SUPFAM" id="SSF102405">
    <property type="entry name" value="MCP/YpsA-like"/>
    <property type="match status" value="1"/>
</dbReference>
<dbReference type="RefSeq" id="WP_265676805.1">
    <property type="nucleotide sequence ID" value="NZ_JAKRRY010000034.1"/>
</dbReference>
<organism evidence="4 5">
    <name type="scientific">Vibrio qingdaonensis</name>
    <dbReference type="NCBI Taxonomy" id="2829491"/>
    <lineage>
        <taxon>Bacteria</taxon>
        <taxon>Pseudomonadati</taxon>
        <taxon>Pseudomonadota</taxon>
        <taxon>Gammaproteobacteria</taxon>
        <taxon>Vibrionales</taxon>
        <taxon>Vibrionaceae</taxon>
        <taxon>Vibrio</taxon>
    </lineage>
</organism>
<feature type="domain" description="DprA winged helix" evidence="3">
    <location>
        <begin position="313"/>
        <end position="369"/>
    </location>
</feature>
<comment type="similarity">
    <text evidence="1">Belongs to the DprA/Smf family.</text>
</comment>
<comment type="caution">
    <text evidence="4">The sequence shown here is derived from an EMBL/GenBank/DDBJ whole genome shotgun (WGS) entry which is preliminary data.</text>
</comment>
<feature type="domain" description="Smf/DprA SLOG" evidence="2">
    <location>
        <begin position="84"/>
        <end position="291"/>
    </location>
</feature>
<accession>A0A9X3CRP5</accession>
<proteinExistence type="inferred from homology"/>
<evidence type="ECO:0000259" key="3">
    <source>
        <dbReference type="Pfam" id="PF17782"/>
    </source>
</evidence>
<dbReference type="AlphaFoldDB" id="A0A9X3CRP5"/>
<sequence>MVERKSLEDELAAWLTLALCPGIGSVTFHKLCAIAAPSTLIDFDELQLRAIGLKEKQIRFIRHDATNVVQACLEWQNRPYHHILLSINPHYPALLKETKGYPPILFVIGHPQVLSAPQIAMVGSRNATIEGLETASSYAHTFSEQGFVVTSGLALGVDGHAHQGALNAGGKTVAVLGSGLEHIYPHRHKGLASRIQEQGALISEHPPYSKPRPEFFPRRNRIISGLAAGVVVVEATEKSGSLITARYAAEQGRDVFAIPGSIRHPFHNGCHSLIKNGACLVQSPKDVLDEIESLTNWSKDHQPSFFDSPPERQVSDKEALPYPELLANVGIEPTPVDILAQKTHIPVHEVMQQLLELELLGHIVAVTGGYILSGRGKL</sequence>
<dbReference type="GO" id="GO:0009294">
    <property type="term" value="P:DNA-mediated transformation"/>
    <property type="evidence" value="ECO:0007669"/>
    <property type="project" value="InterPro"/>
</dbReference>
<reference evidence="4" key="1">
    <citation type="submission" date="2022-02" db="EMBL/GenBank/DDBJ databases">
        <title>Vibrio sp. nov, a new bacterium isolated from seawater.</title>
        <authorList>
            <person name="Yuan Y."/>
        </authorList>
    </citation>
    <scope>NUCLEOTIDE SEQUENCE</scope>
    <source>
        <strain evidence="4">ZSDZ65</strain>
    </source>
</reference>
<dbReference type="Pfam" id="PF02481">
    <property type="entry name" value="DNA_processg_A"/>
    <property type="match status" value="1"/>
</dbReference>
<dbReference type="PANTHER" id="PTHR43022:SF1">
    <property type="entry name" value="PROTEIN SMF"/>
    <property type="match status" value="1"/>
</dbReference>
<dbReference type="Gene3D" id="1.10.10.10">
    <property type="entry name" value="Winged helix-like DNA-binding domain superfamily/Winged helix DNA-binding domain"/>
    <property type="match status" value="1"/>
</dbReference>
<evidence type="ECO:0000256" key="1">
    <source>
        <dbReference type="ARBA" id="ARBA00006525"/>
    </source>
</evidence>
<dbReference type="Gene3D" id="3.40.50.450">
    <property type="match status" value="1"/>
</dbReference>